<evidence type="ECO:0000313" key="3">
    <source>
        <dbReference type="Proteomes" id="UP001642409"/>
    </source>
</evidence>
<accession>A0AA86UDA1</accession>
<reference evidence="2 3" key="2">
    <citation type="submission" date="2024-07" db="EMBL/GenBank/DDBJ databases">
        <authorList>
            <person name="Akdeniz Z."/>
        </authorList>
    </citation>
    <scope>NUCLEOTIDE SEQUENCE [LARGE SCALE GENOMIC DNA]</scope>
</reference>
<keyword evidence="3" id="KW-1185">Reference proteome</keyword>
<dbReference type="Proteomes" id="UP001642409">
    <property type="component" value="Unassembled WGS sequence"/>
</dbReference>
<sequence length="162" mass="18862">MLSRVQSESLLIQINSKCGGHDLFRQEVVFLPEPYCCYVNIFGCQNDRDEFLCNLFCILYFRFQVAGEDALFCIAYFFWVVCAVAQRVIFQQFNSSQDALCICLCQVFNHLWYEGCCFSSLMSWLNAFSSFYMNLERYEATYLTLFVLTIFQIPSVSENGTV</sequence>
<evidence type="ECO:0000313" key="2">
    <source>
        <dbReference type="EMBL" id="CAL6068439.1"/>
    </source>
</evidence>
<organism evidence="1">
    <name type="scientific">Hexamita inflata</name>
    <dbReference type="NCBI Taxonomy" id="28002"/>
    <lineage>
        <taxon>Eukaryota</taxon>
        <taxon>Metamonada</taxon>
        <taxon>Diplomonadida</taxon>
        <taxon>Hexamitidae</taxon>
        <taxon>Hexamitinae</taxon>
        <taxon>Hexamita</taxon>
    </lineage>
</organism>
<name>A0AA86UDA1_9EUKA</name>
<evidence type="ECO:0000313" key="1">
    <source>
        <dbReference type="EMBL" id="CAI9946647.1"/>
    </source>
</evidence>
<protein>
    <submittedName>
        <fullName evidence="2">Hypothetical_protein</fullName>
    </submittedName>
</protein>
<reference evidence="1" key="1">
    <citation type="submission" date="2023-06" db="EMBL/GenBank/DDBJ databases">
        <authorList>
            <person name="Kurt Z."/>
        </authorList>
    </citation>
    <scope>NUCLEOTIDE SEQUENCE</scope>
</reference>
<comment type="caution">
    <text evidence="1">The sequence shown here is derived from an EMBL/GenBank/DDBJ whole genome shotgun (WGS) entry which is preliminary data.</text>
</comment>
<dbReference type="EMBL" id="CAXDID020000272">
    <property type="protein sequence ID" value="CAL6068439.1"/>
    <property type="molecule type" value="Genomic_DNA"/>
</dbReference>
<dbReference type="AlphaFoldDB" id="A0AA86UDA1"/>
<proteinExistence type="predicted"/>
<dbReference type="EMBL" id="CATOUU010000763">
    <property type="protein sequence ID" value="CAI9946647.1"/>
    <property type="molecule type" value="Genomic_DNA"/>
</dbReference>
<gene>
    <name evidence="1" type="ORF">HINF_LOCUS34292</name>
    <name evidence="2" type="ORF">HINF_LOCUS53504</name>
</gene>